<dbReference type="RefSeq" id="WP_250868150.1">
    <property type="nucleotide sequence ID" value="NZ_JAGSOI010000024.1"/>
</dbReference>
<dbReference type="GO" id="GO:0005524">
    <property type="term" value="F:ATP binding"/>
    <property type="evidence" value="ECO:0007669"/>
    <property type="project" value="UniProtKB-KW"/>
</dbReference>
<dbReference type="GO" id="GO:0016787">
    <property type="term" value="F:hydrolase activity"/>
    <property type="evidence" value="ECO:0007669"/>
    <property type="project" value="UniProtKB-KW"/>
</dbReference>
<proteinExistence type="inferred from homology"/>
<keyword evidence="7 21" id="KW-0378">Hydrolase</keyword>
<dbReference type="InterPro" id="IPR036388">
    <property type="entry name" value="WH-like_DNA-bd_sf"/>
</dbReference>
<dbReference type="InterPro" id="IPR018982">
    <property type="entry name" value="RQC_domain"/>
</dbReference>
<keyword evidence="22" id="KW-1185">Reference proteome</keyword>
<dbReference type="InterPro" id="IPR044876">
    <property type="entry name" value="HRDC_dom_sf"/>
</dbReference>
<dbReference type="Pfam" id="PF00271">
    <property type="entry name" value="Helicase_C"/>
    <property type="match status" value="1"/>
</dbReference>
<dbReference type="EC" id="5.6.2.4" evidence="16"/>
<dbReference type="PANTHER" id="PTHR13710:SF105">
    <property type="entry name" value="ATP-DEPENDENT DNA HELICASE Q1"/>
    <property type="match status" value="1"/>
</dbReference>
<comment type="cofactor">
    <cofactor evidence="2">
        <name>Zn(2+)</name>
        <dbReference type="ChEBI" id="CHEBI:29105"/>
    </cofactor>
</comment>
<evidence type="ECO:0000256" key="13">
    <source>
        <dbReference type="ARBA" id="ARBA00023204"/>
    </source>
</evidence>
<evidence type="ECO:0000256" key="16">
    <source>
        <dbReference type="ARBA" id="ARBA00034808"/>
    </source>
</evidence>
<dbReference type="EMBL" id="JAGSOI010000024">
    <property type="protein sequence ID" value="MCM1986797.1"/>
    <property type="molecule type" value="Genomic_DNA"/>
</dbReference>
<keyword evidence="4" id="KW-0479">Metal-binding</keyword>
<dbReference type="Gene3D" id="1.10.150.80">
    <property type="entry name" value="HRDC domain"/>
    <property type="match status" value="1"/>
</dbReference>
<keyword evidence="8 21" id="KW-0347">Helicase</keyword>
<evidence type="ECO:0000313" key="22">
    <source>
        <dbReference type="Proteomes" id="UP001056766"/>
    </source>
</evidence>
<evidence type="ECO:0000256" key="12">
    <source>
        <dbReference type="ARBA" id="ARBA00023172"/>
    </source>
</evidence>
<feature type="domain" description="HRDC" evidence="18">
    <location>
        <begin position="569"/>
        <end position="647"/>
    </location>
</feature>
<comment type="similarity">
    <text evidence="3">Belongs to the helicase family. RecQ subfamily.</text>
</comment>
<keyword evidence="13" id="KW-0234">DNA repair</keyword>
<dbReference type="Gene3D" id="1.10.10.10">
    <property type="entry name" value="Winged helix-like DNA-binding domain superfamily/Winged helix DNA-binding domain"/>
    <property type="match status" value="1"/>
</dbReference>
<dbReference type="Proteomes" id="UP001056766">
    <property type="component" value="Unassembled WGS sequence"/>
</dbReference>
<dbReference type="GO" id="GO:0046872">
    <property type="term" value="F:metal ion binding"/>
    <property type="evidence" value="ECO:0007669"/>
    <property type="project" value="UniProtKB-KW"/>
</dbReference>
<evidence type="ECO:0000256" key="11">
    <source>
        <dbReference type="ARBA" id="ARBA00023125"/>
    </source>
</evidence>
<dbReference type="InterPro" id="IPR014001">
    <property type="entry name" value="Helicase_ATP-bd"/>
</dbReference>
<evidence type="ECO:0000256" key="17">
    <source>
        <dbReference type="SAM" id="MobiDB-lite"/>
    </source>
</evidence>
<evidence type="ECO:0000256" key="3">
    <source>
        <dbReference type="ARBA" id="ARBA00005446"/>
    </source>
</evidence>
<dbReference type="NCBIfam" id="TIGR00614">
    <property type="entry name" value="recQ_fam"/>
    <property type="match status" value="1"/>
</dbReference>
<dbReference type="Pfam" id="PF09382">
    <property type="entry name" value="RQC"/>
    <property type="match status" value="1"/>
</dbReference>
<dbReference type="PANTHER" id="PTHR13710">
    <property type="entry name" value="DNA HELICASE RECQ FAMILY MEMBER"/>
    <property type="match status" value="1"/>
</dbReference>
<dbReference type="SMART" id="SM00490">
    <property type="entry name" value="HELICc"/>
    <property type="match status" value="1"/>
</dbReference>
<evidence type="ECO:0000256" key="15">
    <source>
        <dbReference type="ARBA" id="ARBA00034617"/>
    </source>
</evidence>
<dbReference type="PROSITE" id="PS51194">
    <property type="entry name" value="HELICASE_CTER"/>
    <property type="match status" value="1"/>
</dbReference>
<dbReference type="InterPro" id="IPR001650">
    <property type="entry name" value="Helicase_C-like"/>
</dbReference>
<dbReference type="GO" id="GO:0003677">
    <property type="term" value="F:DNA binding"/>
    <property type="evidence" value="ECO:0007669"/>
    <property type="project" value="UniProtKB-KW"/>
</dbReference>
<feature type="region of interest" description="Disordered" evidence="17">
    <location>
        <begin position="509"/>
        <end position="571"/>
    </location>
</feature>
<dbReference type="Pfam" id="PF16124">
    <property type="entry name" value="RecQ_Zn_bind"/>
    <property type="match status" value="1"/>
</dbReference>
<sequence>MYRTLQKYFGYSEFRPLQEDIIKDVLNKKDVFVLMPTGGGKSICYQIPALIIDGLAVVVSPLISLMKDQVDGLVSNGISAAYLNSTLSYNEVQKTTRAIVEGHVDILYVAPERLCMKSTQELLSHVNVSLFAIDEAHCISEWGHDFRPEYRRMGFLKKKYPDVPVIALTATATAKVKENTIKQLDLVSPSVYVASFDRANLSYEIRPKNNTYGDMVSYLKGQRGNSGIIYCNSRKSVESVSTKLNREGFHTLPYHAGLNDAKRQDHQERFIRDDVDIIVATVAFGMGIDKPNVRFVIHYDLPKNLEGYYQETGRGGRDGLECECILYFSRADWYKIKYLIDQKPKKSERDIAMTKLQEMIDYCESTSCRRKALLRYFGEELESDNCGSCDVCLNPRDTYDASDVARTFISCVDEVNERFGLTHIVDILTGSKSKKIISYKHDRLKSYGTGDGYIKSEWVEMAREMIRLGHVDVKEGKYPILLLNKKSHDVLGGGEVHLTRSMGVAAAKPRKAPVSVSRPGNSAAVRPAYAGSKKVGSTVGKSSAKTTQSSTQKRTSAPGKAKRVPTPISRPNKKLFDKLRELRKRLAVEANVPPYIIFADTSLRQMAAKLPKNEKEFIDITGVGEVKLKKYGSIFMEEIAAFEKGSK</sequence>
<evidence type="ECO:0000259" key="18">
    <source>
        <dbReference type="PROSITE" id="PS50967"/>
    </source>
</evidence>
<dbReference type="InterPro" id="IPR002121">
    <property type="entry name" value="HRDC_dom"/>
</dbReference>
<feature type="domain" description="Helicase C-terminal" evidence="20">
    <location>
        <begin position="211"/>
        <end position="360"/>
    </location>
</feature>
<evidence type="ECO:0000256" key="5">
    <source>
        <dbReference type="ARBA" id="ARBA00022741"/>
    </source>
</evidence>
<keyword evidence="5" id="KW-0547">Nucleotide-binding</keyword>
<dbReference type="SMART" id="SM00487">
    <property type="entry name" value="DEXDc"/>
    <property type="match status" value="1"/>
</dbReference>
<comment type="catalytic activity">
    <reaction evidence="15">
        <text>Couples ATP hydrolysis with the unwinding of duplex DNA by translocating in the 3'-5' direction.</text>
        <dbReference type="EC" id="5.6.2.4"/>
    </reaction>
</comment>
<evidence type="ECO:0000256" key="6">
    <source>
        <dbReference type="ARBA" id="ARBA00022763"/>
    </source>
</evidence>
<comment type="caution">
    <text evidence="21">The sequence shown here is derived from an EMBL/GenBank/DDBJ whole genome shotgun (WGS) entry which is preliminary data.</text>
</comment>
<keyword evidence="11" id="KW-0238">DNA-binding</keyword>
<evidence type="ECO:0000256" key="2">
    <source>
        <dbReference type="ARBA" id="ARBA00001947"/>
    </source>
</evidence>
<dbReference type="InterPro" id="IPR027417">
    <property type="entry name" value="P-loop_NTPase"/>
</dbReference>
<dbReference type="GO" id="GO:0005737">
    <property type="term" value="C:cytoplasm"/>
    <property type="evidence" value="ECO:0007669"/>
    <property type="project" value="TreeGrafter"/>
</dbReference>
<evidence type="ECO:0000256" key="7">
    <source>
        <dbReference type="ARBA" id="ARBA00022801"/>
    </source>
</evidence>
<evidence type="ECO:0000256" key="10">
    <source>
        <dbReference type="ARBA" id="ARBA00022840"/>
    </source>
</evidence>
<dbReference type="SUPFAM" id="SSF47819">
    <property type="entry name" value="HRDC-like"/>
    <property type="match status" value="1"/>
</dbReference>
<dbReference type="InterPro" id="IPR032284">
    <property type="entry name" value="RecQ_Zn-bd"/>
</dbReference>
<dbReference type="FunFam" id="3.40.50.300:FF:000156">
    <property type="entry name" value="ATP-dependent DNA helicase recQ"/>
    <property type="match status" value="1"/>
</dbReference>
<keyword evidence="6" id="KW-0227">DNA damage</keyword>
<dbReference type="NCBIfam" id="TIGR01389">
    <property type="entry name" value="recQ"/>
    <property type="match status" value="1"/>
</dbReference>
<protein>
    <recommendedName>
        <fullName evidence="16">DNA 3'-5' helicase</fullName>
        <ecNumber evidence="16">5.6.2.4</ecNumber>
    </recommendedName>
</protein>
<evidence type="ECO:0000256" key="14">
    <source>
        <dbReference type="ARBA" id="ARBA00023235"/>
    </source>
</evidence>
<evidence type="ECO:0000313" key="21">
    <source>
        <dbReference type="EMBL" id="MCM1986797.1"/>
    </source>
</evidence>
<gene>
    <name evidence="21" type="primary">recQ</name>
    <name evidence="21" type="ORF">KDK67_07275</name>
</gene>
<dbReference type="InterPro" id="IPR010997">
    <property type="entry name" value="HRDC-like_sf"/>
</dbReference>
<name>A0A9E4ZFN5_9EURY</name>
<accession>A0A9E4ZFN5</accession>
<reference evidence="21" key="2">
    <citation type="submission" date="2021-04" db="EMBL/GenBank/DDBJ databases">
        <authorList>
            <person name="Dong X."/>
        </authorList>
    </citation>
    <scope>NUCLEOTIDE SEQUENCE</scope>
    <source>
        <strain evidence="21">LLY</strain>
    </source>
</reference>
<dbReference type="AlphaFoldDB" id="A0A9E4ZFN5"/>
<dbReference type="GO" id="GO:0000724">
    <property type="term" value="P:double-strand break repair via homologous recombination"/>
    <property type="evidence" value="ECO:0007669"/>
    <property type="project" value="TreeGrafter"/>
</dbReference>
<dbReference type="CDD" id="cd18794">
    <property type="entry name" value="SF2_C_RecQ"/>
    <property type="match status" value="1"/>
</dbReference>
<dbReference type="InterPro" id="IPR011545">
    <property type="entry name" value="DEAD/DEAH_box_helicase_dom"/>
</dbReference>
<dbReference type="SMART" id="SM00956">
    <property type="entry name" value="RQC"/>
    <property type="match status" value="1"/>
</dbReference>
<evidence type="ECO:0000256" key="1">
    <source>
        <dbReference type="ARBA" id="ARBA00001946"/>
    </source>
</evidence>
<dbReference type="FunFam" id="3.40.50.300:FF:000296">
    <property type="entry name" value="ATP-dependent DNA helicase RecQ"/>
    <property type="match status" value="1"/>
</dbReference>
<organism evidence="21 22">
    <name type="scientific">Methanococcoides seepicolus</name>
    <dbReference type="NCBI Taxonomy" id="2828780"/>
    <lineage>
        <taxon>Archaea</taxon>
        <taxon>Methanobacteriati</taxon>
        <taxon>Methanobacteriota</taxon>
        <taxon>Stenosarchaea group</taxon>
        <taxon>Methanomicrobia</taxon>
        <taxon>Methanosarcinales</taxon>
        <taxon>Methanosarcinaceae</taxon>
        <taxon>Methanococcoides</taxon>
    </lineage>
</organism>
<dbReference type="InterPro" id="IPR004589">
    <property type="entry name" value="DNA_helicase_ATP-dep_RecQ"/>
</dbReference>
<dbReference type="GO" id="GO:0009378">
    <property type="term" value="F:four-way junction helicase activity"/>
    <property type="evidence" value="ECO:0007669"/>
    <property type="project" value="TreeGrafter"/>
</dbReference>
<evidence type="ECO:0000256" key="8">
    <source>
        <dbReference type="ARBA" id="ARBA00022806"/>
    </source>
</evidence>
<dbReference type="Gene3D" id="3.40.50.300">
    <property type="entry name" value="P-loop containing nucleotide triphosphate hydrolases"/>
    <property type="match status" value="2"/>
</dbReference>
<dbReference type="SUPFAM" id="SSF52540">
    <property type="entry name" value="P-loop containing nucleoside triphosphate hydrolases"/>
    <property type="match status" value="1"/>
</dbReference>
<dbReference type="CDD" id="cd17920">
    <property type="entry name" value="DEXHc_RecQ"/>
    <property type="match status" value="1"/>
</dbReference>
<feature type="domain" description="Helicase ATP-binding" evidence="19">
    <location>
        <begin position="22"/>
        <end position="190"/>
    </location>
</feature>
<reference evidence="21" key="1">
    <citation type="journal article" date="2021" name="mSystems">
        <title>Bacteria and Archaea Synergistically Convert Glycine Betaine to Biogenic Methane in the Formosa Cold Seep of the South China Sea.</title>
        <authorList>
            <person name="Li L."/>
            <person name="Zhang W."/>
            <person name="Zhang S."/>
            <person name="Song L."/>
            <person name="Sun Q."/>
            <person name="Zhang H."/>
            <person name="Xiang H."/>
            <person name="Dong X."/>
        </authorList>
    </citation>
    <scope>NUCLEOTIDE SEQUENCE</scope>
    <source>
        <strain evidence="21">LLY</strain>
    </source>
</reference>
<dbReference type="InterPro" id="IPR006293">
    <property type="entry name" value="DNA_helicase_ATP-dep_RecQ_bac"/>
</dbReference>
<evidence type="ECO:0000256" key="9">
    <source>
        <dbReference type="ARBA" id="ARBA00022833"/>
    </source>
</evidence>
<dbReference type="GO" id="GO:0006260">
    <property type="term" value="P:DNA replication"/>
    <property type="evidence" value="ECO:0007669"/>
    <property type="project" value="InterPro"/>
</dbReference>
<keyword evidence="9" id="KW-0862">Zinc</keyword>
<dbReference type="PROSITE" id="PS51192">
    <property type="entry name" value="HELICASE_ATP_BIND_1"/>
    <property type="match status" value="1"/>
</dbReference>
<keyword evidence="12" id="KW-0233">DNA recombination</keyword>
<dbReference type="GO" id="GO:0009432">
    <property type="term" value="P:SOS response"/>
    <property type="evidence" value="ECO:0007669"/>
    <property type="project" value="InterPro"/>
</dbReference>
<dbReference type="SUPFAM" id="SSF46785">
    <property type="entry name" value="Winged helix' DNA-binding domain"/>
    <property type="match status" value="1"/>
</dbReference>
<dbReference type="GO" id="GO:0005694">
    <property type="term" value="C:chromosome"/>
    <property type="evidence" value="ECO:0007669"/>
    <property type="project" value="TreeGrafter"/>
</dbReference>
<evidence type="ECO:0000256" key="4">
    <source>
        <dbReference type="ARBA" id="ARBA00022723"/>
    </source>
</evidence>
<keyword evidence="14" id="KW-0413">Isomerase</keyword>
<dbReference type="PROSITE" id="PS50967">
    <property type="entry name" value="HRDC"/>
    <property type="match status" value="1"/>
</dbReference>
<dbReference type="SMART" id="SM00341">
    <property type="entry name" value="HRDC"/>
    <property type="match status" value="1"/>
</dbReference>
<comment type="cofactor">
    <cofactor evidence="1">
        <name>Mg(2+)</name>
        <dbReference type="ChEBI" id="CHEBI:18420"/>
    </cofactor>
</comment>
<dbReference type="InterPro" id="IPR036390">
    <property type="entry name" value="WH_DNA-bd_sf"/>
</dbReference>
<evidence type="ECO:0000259" key="20">
    <source>
        <dbReference type="PROSITE" id="PS51194"/>
    </source>
</evidence>
<dbReference type="Pfam" id="PF00570">
    <property type="entry name" value="HRDC"/>
    <property type="match status" value="1"/>
</dbReference>
<feature type="compositionally biased region" description="Low complexity" evidence="17">
    <location>
        <begin position="530"/>
        <end position="557"/>
    </location>
</feature>
<keyword evidence="10" id="KW-0067">ATP-binding</keyword>
<dbReference type="Pfam" id="PF00270">
    <property type="entry name" value="DEAD"/>
    <property type="match status" value="1"/>
</dbReference>
<evidence type="ECO:0000259" key="19">
    <source>
        <dbReference type="PROSITE" id="PS51192"/>
    </source>
</evidence>
<dbReference type="GO" id="GO:0043138">
    <property type="term" value="F:3'-5' DNA helicase activity"/>
    <property type="evidence" value="ECO:0007669"/>
    <property type="project" value="UniProtKB-EC"/>
</dbReference>